<dbReference type="GO" id="GO:0005507">
    <property type="term" value="F:copper ion binding"/>
    <property type="evidence" value="ECO:0007669"/>
    <property type="project" value="TreeGrafter"/>
</dbReference>
<gene>
    <name evidence="2" type="primary">cutC</name>
    <name evidence="3" type="ORF">H9761_18135</name>
</gene>
<comment type="caution">
    <text evidence="2">Once thought to be involved in copper homeostasis, experiments in E.coli have shown this is not the case.</text>
</comment>
<sequence length="246" mass="26652">MSSFLLECCVDSVESALNAAEGGADRLELCSGLVIGGITPTPALYEQIRSRISLPVHILIRPRFGDFLYSREELSVMEADIRAFRRAGAQGVVIGCLKEDGALDLEAMKRLIDAADGMSVTLHRAFDMCRDPLEALDQARSLGVHTILTSGQADACVHGIPLLNQLLEQAGGALTILAGAGINEEAVRVLLMQTGLTAFHMSGKKVLESAMRFRNPDVSMGLPGLSEYEIWRTDTESVRAVRRLLQ</sequence>
<dbReference type="Gene3D" id="3.20.20.380">
    <property type="entry name" value="Copper homeostasis (CutC) domain"/>
    <property type="match status" value="1"/>
</dbReference>
<proteinExistence type="inferred from homology"/>
<dbReference type="Pfam" id="PF03932">
    <property type="entry name" value="CutC"/>
    <property type="match status" value="1"/>
</dbReference>
<dbReference type="EMBL" id="DWWS01000068">
    <property type="protein sequence ID" value="HJC25584.1"/>
    <property type="molecule type" value="Genomic_DNA"/>
</dbReference>
<dbReference type="PANTHER" id="PTHR12598:SF0">
    <property type="entry name" value="COPPER HOMEOSTASIS PROTEIN CUTC HOMOLOG"/>
    <property type="match status" value="1"/>
</dbReference>
<dbReference type="SUPFAM" id="SSF110395">
    <property type="entry name" value="CutC-like"/>
    <property type="match status" value="1"/>
</dbReference>
<dbReference type="HAMAP" id="MF_00795">
    <property type="entry name" value="CutC"/>
    <property type="match status" value="1"/>
</dbReference>
<dbReference type="FunFam" id="3.20.20.380:FF:000001">
    <property type="entry name" value="Copper homeostasis protein CutC"/>
    <property type="match status" value="1"/>
</dbReference>
<comment type="similarity">
    <text evidence="1 2">Belongs to the CutC family.</text>
</comment>
<dbReference type="AlphaFoldDB" id="A0A9D2NJM2"/>
<protein>
    <recommendedName>
        <fullName evidence="2">PF03932 family protein CutC</fullName>
    </recommendedName>
</protein>
<dbReference type="InterPro" id="IPR036822">
    <property type="entry name" value="CutC-like_dom_sf"/>
</dbReference>
<comment type="subcellular location">
    <subcellularLocation>
        <location evidence="2">Cytoplasm</location>
    </subcellularLocation>
</comment>
<dbReference type="GO" id="GO:0005737">
    <property type="term" value="C:cytoplasm"/>
    <property type="evidence" value="ECO:0007669"/>
    <property type="project" value="UniProtKB-SubCell"/>
</dbReference>
<reference evidence="3" key="1">
    <citation type="journal article" date="2021" name="PeerJ">
        <title>Extensive microbial diversity within the chicken gut microbiome revealed by metagenomics and culture.</title>
        <authorList>
            <person name="Gilroy R."/>
            <person name="Ravi A."/>
            <person name="Getino M."/>
            <person name="Pursley I."/>
            <person name="Horton D.L."/>
            <person name="Alikhan N.F."/>
            <person name="Baker D."/>
            <person name="Gharbi K."/>
            <person name="Hall N."/>
            <person name="Watson M."/>
            <person name="Adriaenssens E.M."/>
            <person name="Foster-Nyarko E."/>
            <person name="Jarju S."/>
            <person name="Secka A."/>
            <person name="Antonio M."/>
            <person name="Oren A."/>
            <person name="Chaudhuri R.R."/>
            <person name="La Ragione R."/>
            <person name="Hildebrand F."/>
            <person name="Pallen M.J."/>
        </authorList>
    </citation>
    <scope>NUCLEOTIDE SEQUENCE</scope>
    <source>
        <strain evidence="3">USAMLcec2-132</strain>
    </source>
</reference>
<dbReference type="Proteomes" id="UP000823891">
    <property type="component" value="Unassembled WGS sequence"/>
</dbReference>
<reference evidence="3" key="2">
    <citation type="submission" date="2021-04" db="EMBL/GenBank/DDBJ databases">
        <authorList>
            <person name="Gilroy R."/>
        </authorList>
    </citation>
    <scope>NUCLEOTIDE SEQUENCE</scope>
    <source>
        <strain evidence="3">USAMLcec2-132</strain>
    </source>
</reference>
<evidence type="ECO:0000313" key="3">
    <source>
        <dbReference type="EMBL" id="HJC25584.1"/>
    </source>
</evidence>
<evidence type="ECO:0000256" key="1">
    <source>
        <dbReference type="ARBA" id="ARBA00007768"/>
    </source>
</evidence>
<evidence type="ECO:0000256" key="2">
    <source>
        <dbReference type="HAMAP-Rule" id="MF_00795"/>
    </source>
</evidence>
<accession>A0A9D2NJM2</accession>
<organism evidence="3 4">
    <name type="scientific">Candidatus Eisenbergiella merdavium</name>
    <dbReference type="NCBI Taxonomy" id="2838551"/>
    <lineage>
        <taxon>Bacteria</taxon>
        <taxon>Bacillati</taxon>
        <taxon>Bacillota</taxon>
        <taxon>Clostridia</taxon>
        <taxon>Lachnospirales</taxon>
        <taxon>Lachnospiraceae</taxon>
        <taxon>Eisenbergiella</taxon>
    </lineage>
</organism>
<dbReference type="InterPro" id="IPR005627">
    <property type="entry name" value="CutC-like"/>
</dbReference>
<comment type="caution">
    <text evidence="3">The sequence shown here is derived from an EMBL/GenBank/DDBJ whole genome shotgun (WGS) entry which is preliminary data.</text>
</comment>
<keyword evidence="2" id="KW-0963">Cytoplasm</keyword>
<name>A0A9D2NJM2_9FIRM</name>
<evidence type="ECO:0000313" key="4">
    <source>
        <dbReference type="Proteomes" id="UP000823891"/>
    </source>
</evidence>
<dbReference type="PANTHER" id="PTHR12598">
    <property type="entry name" value="COPPER HOMEOSTASIS PROTEIN CUTC"/>
    <property type="match status" value="1"/>
</dbReference>